<dbReference type="InterPro" id="IPR050109">
    <property type="entry name" value="HTH-type_TetR-like_transc_reg"/>
</dbReference>
<dbReference type="Proteomes" id="UP000267536">
    <property type="component" value="Unassembled WGS sequence"/>
</dbReference>
<dbReference type="SUPFAM" id="SSF46689">
    <property type="entry name" value="Homeodomain-like"/>
    <property type="match status" value="1"/>
</dbReference>
<dbReference type="PRINTS" id="PR00455">
    <property type="entry name" value="HTHTETR"/>
</dbReference>
<proteinExistence type="predicted"/>
<dbReference type="GO" id="GO:0000976">
    <property type="term" value="F:transcription cis-regulatory region binding"/>
    <property type="evidence" value="ECO:0007669"/>
    <property type="project" value="TreeGrafter"/>
</dbReference>
<gene>
    <name evidence="4" type="ORF">EF294_10700</name>
</gene>
<evidence type="ECO:0000313" key="5">
    <source>
        <dbReference type="Proteomes" id="UP000267536"/>
    </source>
</evidence>
<evidence type="ECO:0000256" key="2">
    <source>
        <dbReference type="PROSITE-ProRule" id="PRU00335"/>
    </source>
</evidence>
<dbReference type="SUPFAM" id="SSF48498">
    <property type="entry name" value="Tetracyclin repressor-like, C-terminal domain"/>
    <property type="match status" value="1"/>
</dbReference>
<evidence type="ECO:0000256" key="1">
    <source>
        <dbReference type="ARBA" id="ARBA00023125"/>
    </source>
</evidence>
<dbReference type="OrthoDB" id="1669699at2"/>
<evidence type="ECO:0000259" key="3">
    <source>
        <dbReference type="PROSITE" id="PS50977"/>
    </source>
</evidence>
<dbReference type="AlphaFoldDB" id="A0A3N4GPU0"/>
<keyword evidence="1 2" id="KW-0238">DNA-binding</keyword>
<dbReference type="PROSITE" id="PS50977">
    <property type="entry name" value="HTH_TETR_2"/>
    <property type="match status" value="1"/>
</dbReference>
<accession>A0A3N4GPU0</accession>
<comment type="caution">
    <text evidence="4">The sequence shown here is derived from an EMBL/GenBank/DDBJ whole genome shotgun (WGS) entry which is preliminary data.</text>
</comment>
<sequence>MASVYATESAAAQRIRAAAIASFAEFGYAGTSTRQITARLGMSAAAMYPHFRSKEELLYSIALEGHRAVNDAIRAADEPTAPYSDRLRSVVAAFAEWQARHHQLAKVVQYEMRALRPEHFRAIAELRHQTTAMLTTIIAAGVQAGEFLADDADDVILAISSLCVDVCRWFPSRTHRDPVQLGVAYARMAARMVQADETSDHRSRPGNGV</sequence>
<name>A0A3N4GPU0_9ACTN</name>
<dbReference type="RefSeq" id="WP_123929293.1">
    <property type="nucleotide sequence ID" value="NZ_JBPSDP010000006.1"/>
</dbReference>
<evidence type="ECO:0000313" key="4">
    <source>
        <dbReference type="EMBL" id="RPA61101.1"/>
    </source>
</evidence>
<dbReference type="InterPro" id="IPR036271">
    <property type="entry name" value="Tet_transcr_reg_TetR-rel_C_sf"/>
</dbReference>
<dbReference type="InterPro" id="IPR041490">
    <property type="entry name" value="KstR2_TetR_C"/>
</dbReference>
<feature type="DNA-binding region" description="H-T-H motif" evidence="2">
    <location>
        <begin position="32"/>
        <end position="51"/>
    </location>
</feature>
<protein>
    <submittedName>
        <fullName evidence="4">TetR/AcrR family transcriptional regulator</fullName>
    </submittedName>
</protein>
<dbReference type="Pfam" id="PF00440">
    <property type="entry name" value="TetR_N"/>
    <property type="match status" value="1"/>
</dbReference>
<dbReference type="PANTHER" id="PTHR30055:SF200">
    <property type="entry name" value="HTH-TYPE TRANSCRIPTIONAL REPRESSOR BDCR"/>
    <property type="match status" value="1"/>
</dbReference>
<reference evidence="4 5" key="1">
    <citation type="submission" date="2018-11" db="EMBL/GenBank/DDBJ databases">
        <title>Draft genome sequence of Gordonia sp. RS15-1S isolated from rice stems.</title>
        <authorList>
            <person name="Muangham S."/>
        </authorList>
    </citation>
    <scope>NUCLEOTIDE SEQUENCE [LARGE SCALE GENOMIC DNA]</scope>
    <source>
        <strain evidence="4 5">RS15-1S</strain>
    </source>
</reference>
<dbReference type="EMBL" id="RKMH01000007">
    <property type="protein sequence ID" value="RPA61101.1"/>
    <property type="molecule type" value="Genomic_DNA"/>
</dbReference>
<dbReference type="PANTHER" id="PTHR30055">
    <property type="entry name" value="HTH-TYPE TRANSCRIPTIONAL REGULATOR RUTR"/>
    <property type="match status" value="1"/>
</dbReference>
<feature type="domain" description="HTH tetR-type" evidence="3">
    <location>
        <begin position="9"/>
        <end position="69"/>
    </location>
</feature>
<keyword evidence="5" id="KW-1185">Reference proteome</keyword>
<dbReference type="InterPro" id="IPR009057">
    <property type="entry name" value="Homeodomain-like_sf"/>
</dbReference>
<dbReference type="Pfam" id="PF17932">
    <property type="entry name" value="TetR_C_24"/>
    <property type="match status" value="1"/>
</dbReference>
<organism evidence="4 5">
    <name type="scientific">Gordonia oryzae</name>
    <dbReference type="NCBI Taxonomy" id="2487349"/>
    <lineage>
        <taxon>Bacteria</taxon>
        <taxon>Bacillati</taxon>
        <taxon>Actinomycetota</taxon>
        <taxon>Actinomycetes</taxon>
        <taxon>Mycobacteriales</taxon>
        <taxon>Gordoniaceae</taxon>
        <taxon>Gordonia</taxon>
    </lineage>
</organism>
<dbReference type="GO" id="GO:0003700">
    <property type="term" value="F:DNA-binding transcription factor activity"/>
    <property type="evidence" value="ECO:0007669"/>
    <property type="project" value="TreeGrafter"/>
</dbReference>
<dbReference type="InterPro" id="IPR001647">
    <property type="entry name" value="HTH_TetR"/>
</dbReference>
<dbReference type="Gene3D" id="1.10.357.10">
    <property type="entry name" value="Tetracycline Repressor, domain 2"/>
    <property type="match status" value="1"/>
</dbReference>